<feature type="signal peptide" evidence="1">
    <location>
        <begin position="1"/>
        <end position="20"/>
    </location>
</feature>
<accession>A0ABX7IB01</accession>
<reference evidence="2 3" key="1">
    <citation type="submission" date="2020-06" db="EMBL/GenBank/DDBJ databases">
        <title>Dyadobacter sandarakinus sp. nov., isolated from the soil of the Arctic Yellow River Station.</title>
        <authorList>
            <person name="Zhang Y."/>
            <person name="Peng F."/>
        </authorList>
    </citation>
    <scope>NUCLEOTIDE SEQUENCE [LARGE SCALE GENOMIC DNA]</scope>
    <source>
        <strain evidence="2 3">Q3-56</strain>
    </source>
</reference>
<dbReference type="EMBL" id="CP056775">
    <property type="protein sequence ID" value="QRR03155.1"/>
    <property type="molecule type" value="Genomic_DNA"/>
</dbReference>
<dbReference type="RefSeq" id="WP_204658819.1">
    <property type="nucleotide sequence ID" value="NZ_CP056775.1"/>
</dbReference>
<evidence type="ECO:0000256" key="1">
    <source>
        <dbReference type="SAM" id="SignalP"/>
    </source>
</evidence>
<feature type="chain" id="PRO_5045973154" description="Outer membrane protein beta-barrel domain-containing protein" evidence="1">
    <location>
        <begin position="21"/>
        <end position="362"/>
    </location>
</feature>
<keyword evidence="3" id="KW-1185">Reference proteome</keyword>
<dbReference type="Proteomes" id="UP000612680">
    <property type="component" value="Chromosome"/>
</dbReference>
<gene>
    <name evidence="2" type="ORF">HWI92_20670</name>
</gene>
<organism evidence="2 3">
    <name type="scientific">Dyadobacter sandarakinus</name>
    <dbReference type="NCBI Taxonomy" id="2747268"/>
    <lineage>
        <taxon>Bacteria</taxon>
        <taxon>Pseudomonadati</taxon>
        <taxon>Bacteroidota</taxon>
        <taxon>Cytophagia</taxon>
        <taxon>Cytophagales</taxon>
        <taxon>Spirosomataceae</taxon>
        <taxon>Dyadobacter</taxon>
    </lineage>
</organism>
<keyword evidence="1" id="KW-0732">Signal</keyword>
<evidence type="ECO:0008006" key="4">
    <source>
        <dbReference type="Google" id="ProtNLM"/>
    </source>
</evidence>
<evidence type="ECO:0000313" key="3">
    <source>
        <dbReference type="Proteomes" id="UP000612680"/>
    </source>
</evidence>
<sequence>MKIKLLLGLLLSAFLTNANAAALMSEANNKDSIVVTFGPKTRLVIFGESRKELETVMQYDLNALLRDLKVRLDSSQTDTTIVVEEFDGNEYLKNKSQNNQRDFVKIGLRGIYVKDGDTEVTINAKGVEVKDDQVTVTDSTHRKSYRNFYKSGFGSSPRRGFNIALGLNTFGHNDSQGYNTADYDLRPFGSRYISLGYVVSTRIAGGSGTRLHLDLGVDFSWYNFMFDGNNTVTKTNDKVEFSLVKDDEGKEMDLKKSKLTVPYVNLSLMPTLSFSRSFVSYISAGVYGGYRLGSYTKLRVEGSKDVTHDRRNFFVEDLRYGFAAELGIRNFPDFFVSYDLNELYQSNRGPAVKVLSFGIRLF</sequence>
<protein>
    <recommendedName>
        <fullName evidence="4">Outer membrane protein beta-barrel domain-containing protein</fullName>
    </recommendedName>
</protein>
<proteinExistence type="predicted"/>
<evidence type="ECO:0000313" key="2">
    <source>
        <dbReference type="EMBL" id="QRR03155.1"/>
    </source>
</evidence>
<name>A0ABX7IB01_9BACT</name>